<name>A0AA36HCL0_CYLNA</name>
<dbReference type="PANTHER" id="PTHR24320">
    <property type="entry name" value="RETINOL DEHYDROGENASE"/>
    <property type="match status" value="1"/>
</dbReference>
<evidence type="ECO:0000256" key="2">
    <source>
        <dbReference type="ARBA" id="ARBA00022857"/>
    </source>
</evidence>
<protein>
    <submittedName>
        <fullName evidence="4">Uncharacterized protein</fullName>
    </submittedName>
</protein>
<dbReference type="SUPFAM" id="SSF51735">
    <property type="entry name" value="NAD(P)-binding Rossmann-fold domains"/>
    <property type="match status" value="1"/>
</dbReference>
<evidence type="ECO:0000313" key="5">
    <source>
        <dbReference type="Proteomes" id="UP001176961"/>
    </source>
</evidence>
<keyword evidence="5" id="KW-1185">Reference proteome</keyword>
<dbReference type="PRINTS" id="PR00081">
    <property type="entry name" value="GDHRDH"/>
</dbReference>
<dbReference type="CDD" id="cd05327">
    <property type="entry name" value="retinol-DH_like_SDR_c_like"/>
    <property type="match status" value="1"/>
</dbReference>
<comment type="caution">
    <text evidence="4">The sequence shown here is derived from an EMBL/GenBank/DDBJ whole genome shotgun (WGS) entry which is preliminary data.</text>
</comment>
<dbReference type="Pfam" id="PF00106">
    <property type="entry name" value="adh_short"/>
    <property type="match status" value="1"/>
</dbReference>
<reference evidence="4" key="1">
    <citation type="submission" date="2023-07" db="EMBL/GenBank/DDBJ databases">
        <authorList>
            <consortium name="CYATHOMIX"/>
        </authorList>
    </citation>
    <scope>NUCLEOTIDE SEQUENCE</scope>
    <source>
        <strain evidence="4">N/A</strain>
    </source>
</reference>
<evidence type="ECO:0000313" key="4">
    <source>
        <dbReference type="EMBL" id="CAJ0608266.1"/>
    </source>
</evidence>
<organism evidence="4 5">
    <name type="scientific">Cylicocyclus nassatus</name>
    <name type="common">Nematode worm</name>
    <dbReference type="NCBI Taxonomy" id="53992"/>
    <lineage>
        <taxon>Eukaryota</taxon>
        <taxon>Metazoa</taxon>
        <taxon>Ecdysozoa</taxon>
        <taxon>Nematoda</taxon>
        <taxon>Chromadorea</taxon>
        <taxon>Rhabditida</taxon>
        <taxon>Rhabditina</taxon>
        <taxon>Rhabditomorpha</taxon>
        <taxon>Strongyloidea</taxon>
        <taxon>Strongylidae</taxon>
        <taxon>Cylicocyclus</taxon>
    </lineage>
</organism>
<dbReference type="GO" id="GO:0016491">
    <property type="term" value="F:oxidoreductase activity"/>
    <property type="evidence" value="ECO:0007669"/>
    <property type="project" value="UniProtKB-KW"/>
</dbReference>
<comment type="similarity">
    <text evidence="1">Belongs to the short-chain dehydrogenases/reductases (SDR) family.</text>
</comment>
<evidence type="ECO:0000256" key="3">
    <source>
        <dbReference type="ARBA" id="ARBA00023002"/>
    </source>
</evidence>
<keyword evidence="2" id="KW-0521">NADP</keyword>
<dbReference type="PANTHER" id="PTHR24320:SF282">
    <property type="entry name" value="WW DOMAIN-CONTAINING OXIDOREDUCTASE"/>
    <property type="match status" value="1"/>
</dbReference>
<evidence type="ECO:0000256" key="1">
    <source>
        <dbReference type="ARBA" id="ARBA00006484"/>
    </source>
</evidence>
<keyword evidence="3" id="KW-0560">Oxidoreductase</keyword>
<accession>A0AA36HCL0</accession>
<gene>
    <name evidence="4" type="ORF">CYNAS_LOCUS20249</name>
</gene>
<dbReference type="InterPro" id="IPR002347">
    <property type="entry name" value="SDR_fam"/>
</dbReference>
<dbReference type="Gene3D" id="3.40.50.720">
    <property type="entry name" value="NAD(P)-binding Rossmann-like Domain"/>
    <property type="match status" value="1"/>
</dbReference>
<proteinExistence type="inferred from homology"/>
<dbReference type="InterPro" id="IPR036291">
    <property type="entry name" value="NAD(P)-bd_dom_sf"/>
</dbReference>
<dbReference type="EMBL" id="CATQJL010000316">
    <property type="protein sequence ID" value="CAJ0608266.1"/>
    <property type="molecule type" value="Genomic_DNA"/>
</dbReference>
<sequence length="378" mass="41874">MTSPAIIGHSVGDFFGSPASRRGSYIITAMNSTDLVSNTPISPSEAFGNRERKRKYGPRTTALQVLEDVDLTGRTFLITGTTSGIGTETARALALKGGHVVMANRNIVKSDALKERILAEKPDAKIDMIMCDLSSLQSVQAAANEYKSKHWPIHALILNAGVFSPVQKTTIDGLESSFGVNHVAHQYLVRELLPVLRQSHARIVIVSSHSHNHTGLKPDDMSFQEKLTKLCPTECTEFGYRHYACSKLCNVLMGMKLHRDENRHGISVYMLHPGTMIGTEISRSYGFLGKFWNVVSKPFTKSLEQGAATTVYCAASPEVLYLSGKYWESCWDDEKNLDAELARDLTLQDALWEKTDILLDKYEAHRQPIKTVETDAAA</sequence>
<dbReference type="AlphaFoldDB" id="A0AA36HCL0"/>
<dbReference type="Proteomes" id="UP001176961">
    <property type="component" value="Unassembled WGS sequence"/>
</dbReference>